<evidence type="ECO:0000313" key="2">
    <source>
        <dbReference type="EMBL" id="OQJ62318.1"/>
    </source>
</evidence>
<dbReference type="Pfam" id="PF02698">
    <property type="entry name" value="DUF218"/>
    <property type="match status" value="1"/>
</dbReference>
<feature type="domain" description="DUF218" evidence="1">
    <location>
        <begin position="61"/>
        <end position="174"/>
    </location>
</feature>
<dbReference type="Gene3D" id="3.40.50.620">
    <property type="entry name" value="HUPs"/>
    <property type="match status" value="1"/>
</dbReference>
<organism evidence="2 3">
    <name type="scientific">Clavibacter tessellarius</name>
    <dbReference type="NCBI Taxonomy" id="31965"/>
    <lineage>
        <taxon>Bacteria</taxon>
        <taxon>Bacillati</taxon>
        <taxon>Actinomycetota</taxon>
        <taxon>Actinomycetes</taxon>
        <taxon>Micrococcales</taxon>
        <taxon>Microbacteriaceae</taxon>
        <taxon>Clavibacter</taxon>
    </lineage>
</organism>
<dbReference type="InterPro" id="IPR014729">
    <property type="entry name" value="Rossmann-like_a/b/a_fold"/>
</dbReference>
<sequence>MRIRRPLPAAPAAVGALVAGVAVAGVAVAVVLAASELIHLLASTRGLGRAPGRPDGTVGREAVVVLGFGDAGPRANRINRFRVDAALRSMDPGAASTTLVLCGGSVMGDEPEARILARYARERGYAGPVVLEEASRSTRENVANAIPLIEDADTVRIVSDPVHAEEARGYLRAARPDLADRLARAEDYRFGEVTWMKPLAIVVAVLRRARAA</sequence>
<protein>
    <recommendedName>
        <fullName evidence="1">DUF218 domain-containing protein</fullName>
    </recommendedName>
</protein>
<proteinExistence type="predicted"/>
<dbReference type="CDD" id="cd06259">
    <property type="entry name" value="YdcF-like"/>
    <property type="match status" value="1"/>
</dbReference>
<dbReference type="PANTHER" id="PTHR30336">
    <property type="entry name" value="INNER MEMBRANE PROTEIN, PROBABLE PERMEASE"/>
    <property type="match status" value="1"/>
</dbReference>
<dbReference type="AlphaFoldDB" id="A0A225C6F2"/>
<dbReference type="GO" id="GO:0005886">
    <property type="term" value="C:plasma membrane"/>
    <property type="evidence" value="ECO:0007669"/>
    <property type="project" value="TreeGrafter"/>
</dbReference>
<dbReference type="InterPro" id="IPR003848">
    <property type="entry name" value="DUF218"/>
</dbReference>
<dbReference type="RefSeq" id="WP_210433021.1">
    <property type="nucleotide sequence ID" value="NZ_CP040788.1"/>
</dbReference>
<reference evidence="2" key="1">
    <citation type="submission" date="2017-08" db="EMBL/GenBank/DDBJ databases">
        <title>Genomes of multiple Clavibacter strains from different subspecies.</title>
        <authorList>
            <person name="Yuan X.-K."/>
            <person name="Li X.-S."/>
            <person name="Nie J."/>
            <person name="De Boer S.H."/>
        </authorList>
    </citation>
    <scope>NUCLEOTIDE SEQUENCE [LARGE SCALE GENOMIC DNA]</scope>
    <source>
        <strain evidence="2">ATCC 33566</strain>
    </source>
</reference>
<comment type="caution">
    <text evidence="2">The sequence shown here is derived from an EMBL/GenBank/DDBJ whole genome shotgun (WGS) entry which is preliminary data.</text>
</comment>
<evidence type="ECO:0000259" key="1">
    <source>
        <dbReference type="Pfam" id="PF02698"/>
    </source>
</evidence>
<keyword evidence="3" id="KW-1185">Reference proteome</keyword>
<dbReference type="Proteomes" id="UP000215316">
    <property type="component" value="Unassembled WGS sequence"/>
</dbReference>
<dbReference type="EMBL" id="MZMQ01000001">
    <property type="protein sequence ID" value="OQJ62318.1"/>
    <property type="molecule type" value="Genomic_DNA"/>
</dbReference>
<evidence type="ECO:0000313" key="3">
    <source>
        <dbReference type="Proteomes" id="UP000215316"/>
    </source>
</evidence>
<accession>A0A225C6F2</accession>
<dbReference type="PANTHER" id="PTHR30336:SF20">
    <property type="entry name" value="DUF218 DOMAIN-CONTAINING PROTEIN"/>
    <property type="match status" value="1"/>
</dbReference>
<dbReference type="InterPro" id="IPR051599">
    <property type="entry name" value="Cell_Envelope_Assoc"/>
</dbReference>
<gene>
    <name evidence="2" type="ORF">B5P24_04495</name>
</gene>
<name>A0A225C6F2_9MICO</name>